<organism evidence="1 2">
    <name type="scientific">Trichococcus flocculiformis</name>
    <dbReference type="NCBI Taxonomy" id="82803"/>
    <lineage>
        <taxon>Bacteria</taxon>
        <taxon>Bacillati</taxon>
        <taxon>Bacillota</taxon>
        <taxon>Bacilli</taxon>
        <taxon>Lactobacillales</taxon>
        <taxon>Carnobacteriaceae</taxon>
        <taxon>Trichococcus</taxon>
    </lineage>
</organism>
<evidence type="ECO:0000313" key="2">
    <source>
        <dbReference type="Proteomes" id="UP000589373"/>
    </source>
</evidence>
<dbReference type="AlphaFoldDB" id="A0A847D7G5"/>
<evidence type="ECO:0000313" key="1">
    <source>
        <dbReference type="EMBL" id="NLD33012.1"/>
    </source>
</evidence>
<sequence length="64" mass="7008">METKIGSTAAENVSPTAERLIRYQTLLALLDTLHERGEISEDVRCTAGKLAAMKCGLKQNSIFI</sequence>
<dbReference type="RefSeq" id="WP_276648333.1">
    <property type="nucleotide sequence ID" value="NZ_JAAZCD010000280.1"/>
</dbReference>
<dbReference type="EMBL" id="JAAZCD010000280">
    <property type="protein sequence ID" value="NLD33012.1"/>
    <property type="molecule type" value="Genomic_DNA"/>
</dbReference>
<protein>
    <submittedName>
        <fullName evidence="1">Uncharacterized protein</fullName>
    </submittedName>
</protein>
<dbReference type="Proteomes" id="UP000589373">
    <property type="component" value="Unassembled WGS sequence"/>
</dbReference>
<reference evidence="1 2" key="1">
    <citation type="journal article" date="2020" name="Biotechnol. Biofuels">
        <title>New insights from the biogas microbiome by comprehensive genome-resolved metagenomics of nearly 1600 species originating from multiple anaerobic digesters.</title>
        <authorList>
            <person name="Campanaro S."/>
            <person name="Treu L."/>
            <person name="Rodriguez-R L.M."/>
            <person name="Kovalovszki A."/>
            <person name="Ziels R.M."/>
            <person name="Maus I."/>
            <person name="Zhu X."/>
            <person name="Kougias P.G."/>
            <person name="Basile A."/>
            <person name="Luo G."/>
            <person name="Schluter A."/>
            <person name="Konstantinidis K.T."/>
            <person name="Angelidaki I."/>
        </authorList>
    </citation>
    <scope>NUCLEOTIDE SEQUENCE [LARGE SCALE GENOMIC DNA]</scope>
    <source>
        <strain evidence="1">AS07pgkLD_105</strain>
    </source>
</reference>
<accession>A0A847D7G5</accession>
<proteinExistence type="predicted"/>
<gene>
    <name evidence="1" type="ORF">GX662_12280</name>
</gene>
<name>A0A847D7G5_9LACT</name>
<comment type="caution">
    <text evidence="1">The sequence shown here is derived from an EMBL/GenBank/DDBJ whole genome shotgun (WGS) entry which is preliminary data.</text>
</comment>